<organism evidence="12 13">
    <name type="scientific">Candidatus Enterococcus mangumiae</name>
    <dbReference type="NCBI Taxonomy" id="2230878"/>
    <lineage>
        <taxon>Bacteria</taxon>
        <taxon>Bacillati</taxon>
        <taxon>Bacillota</taxon>
        <taxon>Bacilli</taxon>
        <taxon>Lactobacillales</taxon>
        <taxon>Enterococcaceae</taxon>
        <taxon>Enterococcus</taxon>
    </lineage>
</organism>
<proteinExistence type="inferred from homology"/>
<evidence type="ECO:0000256" key="1">
    <source>
        <dbReference type="ARBA" id="ARBA00008761"/>
    </source>
</evidence>
<feature type="domain" description="Transposase putative helix-turn-helix" evidence="11">
    <location>
        <begin position="35"/>
        <end position="75"/>
    </location>
</feature>
<evidence type="ECO:0000313" key="12">
    <source>
        <dbReference type="EMBL" id="WYJ80301.1"/>
    </source>
</evidence>
<dbReference type="Pfam" id="PF07282">
    <property type="entry name" value="Cas12f1-like_TNB"/>
    <property type="match status" value="1"/>
</dbReference>
<evidence type="ECO:0000259" key="10">
    <source>
        <dbReference type="Pfam" id="PF07282"/>
    </source>
</evidence>
<dbReference type="RefSeq" id="WP_242543302.1">
    <property type="nucleotide sequence ID" value="NZ_CP147250.1"/>
</dbReference>
<protein>
    <recommendedName>
        <fullName evidence="14">Transposase</fullName>
    </recommendedName>
</protein>
<evidence type="ECO:0000256" key="6">
    <source>
        <dbReference type="ARBA" id="ARBA00023125"/>
    </source>
</evidence>
<dbReference type="InterPro" id="IPR001959">
    <property type="entry name" value="Transposase"/>
</dbReference>
<gene>
    <name evidence="12" type="ORF">DOK79_001858</name>
</gene>
<evidence type="ECO:0000259" key="11">
    <source>
        <dbReference type="Pfam" id="PF12323"/>
    </source>
</evidence>
<dbReference type="InterPro" id="IPR021027">
    <property type="entry name" value="Transposase_put_HTH"/>
</dbReference>
<sequence length="411" mass="48573">MNYPAGKWAKHYEGSLQTFKKQETKKGSKLVQKVIRAKKIRLRPTKEQEEQLWQSAGTARWVFNWVLHMWEMNHRFGGKFITNNELRKHITQIKKRPKYAWLNRVSNNVAKQAVKDACDAYKKWFDGCSGKSRVKAEKPRFKSRKKTKPAFYNDNVKLKVKAKSVLLEKIGWIKTSEQVPMKTKYLNPRISFDGKYWYLSVGIEKECHKQELTTEVLGIDLGIKNLAVVSNGKVYKNINQTNKVRKIEKRLRRLQRNVSRKYEMNKEGNRFVKTCNIYKLEKNIRHIHRKLANIRQNHIHQTTTEIVKTKPSKIVVETLNVKGMMKNKHLAKSVAQQKFYEFKRQLQYKCEEYGIEFVEADRFYPSSKLCYECGHRKVNLKLSERIYHCEKCGYTTDRDHNASLNLANYSA</sequence>
<dbReference type="EMBL" id="CP147250">
    <property type="protein sequence ID" value="WYJ80301.1"/>
    <property type="molecule type" value="Genomic_DNA"/>
</dbReference>
<evidence type="ECO:0000259" key="9">
    <source>
        <dbReference type="Pfam" id="PF01385"/>
    </source>
</evidence>
<reference evidence="12 13" key="1">
    <citation type="submission" date="2024-03" db="EMBL/GenBank/DDBJ databases">
        <title>The Genome Sequence of Enterococcus sp. DIV1094.</title>
        <authorList>
            <consortium name="The Broad Institute Genomics Platform"/>
            <consortium name="The Broad Institute Microbial Omics Core"/>
            <consortium name="The Broad Institute Genomic Center for Infectious Diseases"/>
            <person name="Earl A."/>
            <person name="Manson A."/>
            <person name="Gilmore M."/>
            <person name="Schwartman J."/>
            <person name="Shea T."/>
            <person name="Abouelleil A."/>
            <person name="Cao P."/>
            <person name="Chapman S."/>
            <person name="Cusick C."/>
            <person name="Young S."/>
            <person name="Neafsey D."/>
            <person name="Nusbaum C."/>
            <person name="Birren B."/>
        </authorList>
    </citation>
    <scope>NUCLEOTIDE SEQUENCE [LARGE SCALE GENOMIC DNA]</scope>
    <source>
        <strain evidence="12 13">DIV1094</strain>
    </source>
</reference>
<evidence type="ECO:0000313" key="13">
    <source>
        <dbReference type="Proteomes" id="UP000664360"/>
    </source>
</evidence>
<dbReference type="InterPro" id="IPR010095">
    <property type="entry name" value="Cas12f1-like_TNB"/>
</dbReference>
<keyword evidence="7" id="KW-0233">DNA recombination</keyword>
<keyword evidence="6" id="KW-0238">DNA-binding</keyword>
<keyword evidence="13" id="KW-1185">Reference proteome</keyword>
<dbReference type="NCBIfam" id="TIGR01766">
    <property type="entry name" value="IS200/IS605 family accessory protein TnpB-like domain"/>
    <property type="match status" value="1"/>
</dbReference>
<dbReference type="Pfam" id="PF12323">
    <property type="entry name" value="HTH_OrfB_IS605"/>
    <property type="match status" value="1"/>
</dbReference>
<evidence type="ECO:0000256" key="4">
    <source>
        <dbReference type="ARBA" id="ARBA00022723"/>
    </source>
</evidence>
<name>A0ABZ2T0U6_9ENTE</name>
<comment type="similarity">
    <text evidence="2">In the N-terminal section; belongs to the transposase 2 family.</text>
</comment>
<evidence type="ECO:0000256" key="7">
    <source>
        <dbReference type="ARBA" id="ARBA00023172"/>
    </source>
</evidence>
<evidence type="ECO:0000256" key="2">
    <source>
        <dbReference type="ARBA" id="ARBA00011044"/>
    </source>
</evidence>
<keyword evidence="4" id="KW-0479">Metal-binding</keyword>
<keyword evidence="3" id="KW-0815">Transposition</keyword>
<dbReference type="PANTHER" id="PTHR30405">
    <property type="entry name" value="TRANSPOSASE"/>
    <property type="match status" value="1"/>
</dbReference>
<evidence type="ECO:0000256" key="5">
    <source>
        <dbReference type="ARBA" id="ARBA00022833"/>
    </source>
</evidence>
<keyword evidence="8" id="KW-0175">Coiled coil</keyword>
<evidence type="ECO:0000256" key="3">
    <source>
        <dbReference type="ARBA" id="ARBA00022578"/>
    </source>
</evidence>
<dbReference type="InterPro" id="IPR051399">
    <property type="entry name" value="RNA-guided_DNA_endo/Transpos"/>
</dbReference>
<dbReference type="PANTHER" id="PTHR30405:SF25">
    <property type="entry name" value="RNA-GUIDED DNA ENDONUCLEASE INSQ-RELATED"/>
    <property type="match status" value="1"/>
</dbReference>
<feature type="coiled-coil region" evidence="8">
    <location>
        <begin position="237"/>
        <end position="264"/>
    </location>
</feature>
<accession>A0ABZ2T0U6</accession>
<feature type="domain" description="Probable transposase IS891/IS1136/IS1341" evidence="9">
    <location>
        <begin position="204"/>
        <end position="327"/>
    </location>
</feature>
<dbReference type="Proteomes" id="UP000664360">
    <property type="component" value="Chromosome"/>
</dbReference>
<keyword evidence="5" id="KW-0862">Zinc</keyword>
<comment type="similarity">
    <text evidence="1">In the C-terminal section; belongs to the transposase 35 family.</text>
</comment>
<evidence type="ECO:0008006" key="14">
    <source>
        <dbReference type="Google" id="ProtNLM"/>
    </source>
</evidence>
<dbReference type="Pfam" id="PF01385">
    <property type="entry name" value="OrfB_IS605"/>
    <property type="match status" value="1"/>
</dbReference>
<feature type="domain" description="Cas12f1-like TNB" evidence="10">
    <location>
        <begin position="339"/>
        <end position="406"/>
    </location>
</feature>
<dbReference type="NCBIfam" id="NF040570">
    <property type="entry name" value="guided_TnpB"/>
    <property type="match status" value="1"/>
</dbReference>
<evidence type="ECO:0000256" key="8">
    <source>
        <dbReference type="SAM" id="Coils"/>
    </source>
</evidence>